<keyword evidence="2" id="KW-0812">Transmembrane</keyword>
<evidence type="ECO:0000313" key="4">
    <source>
        <dbReference type="Proteomes" id="UP000051677"/>
    </source>
</evidence>
<sequence>MTSPTIKYVGIYTAFAATAIALTATLGLDSGSQQATSMNDTTSAPTTTLTPLTTLAPPSTLDAPPALSAPPAPPLP</sequence>
<dbReference type="AlphaFoldDB" id="A0A0Q2LG39"/>
<dbReference type="Proteomes" id="UP000051677">
    <property type="component" value="Unassembled WGS sequence"/>
</dbReference>
<evidence type="ECO:0000256" key="2">
    <source>
        <dbReference type="SAM" id="Phobius"/>
    </source>
</evidence>
<evidence type="ECO:0000313" key="3">
    <source>
        <dbReference type="EMBL" id="KQH75313.1"/>
    </source>
</evidence>
<protein>
    <submittedName>
        <fullName evidence="3">Uncharacterized protein</fullName>
    </submittedName>
</protein>
<name>A0A0Q2LG39_MYCGO</name>
<keyword evidence="2" id="KW-0472">Membrane</keyword>
<dbReference type="RefSeq" id="WP_055581727.1">
    <property type="nucleotide sequence ID" value="NZ_LKTM01000381.1"/>
</dbReference>
<feature type="compositionally biased region" description="Pro residues" evidence="1">
    <location>
        <begin position="67"/>
        <end position="76"/>
    </location>
</feature>
<evidence type="ECO:0000256" key="1">
    <source>
        <dbReference type="SAM" id="MobiDB-lite"/>
    </source>
</evidence>
<organism evidence="3 4">
    <name type="scientific">Mycobacterium gordonae</name>
    <dbReference type="NCBI Taxonomy" id="1778"/>
    <lineage>
        <taxon>Bacteria</taxon>
        <taxon>Bacillati</taxon>
        <taxon>Actinomycetota</taxon>
        <taxon>Actinomycetes</taxon>
        <taxon>Mycobacteriales</taxon>
        <taxon>Mycobacteriaceae</taxon>
        <taxon>Mycobacterium</taxon>
    </lineage>
</organism>
<keyword evidence="2" id="KW-1133">Transmembrane helix</keyword>
<comment type="caution">
    <text evidence="3">The sequence shown here is derived from an EMBL/GenBank/DDBJ whole genome shotgun (WGS) entry which is preliminary data.</text>
</comment>
<proteinExistence type="predicted"/>
<reference evidence="3 4" key="1">
    <citation type="submission" date="2015-10" db="EMBL/GenBank/DDBJ databases">
        <title>Mycobacterium gordonae draft genome assembly.</title>
        <authorList>
            <person name="Ustinova V."/>
            <person name="Smirnova T."/>
            <person name="Blagodatskikh K."/>
            <person name="Varlamov D."/>
            <person name="Larionova E."/>
            <person name="Chernousova L."/>
        </authorList>
    </citation>
    <scope>NUCLEOTIDE SEQUENCE [LARGE SCALE GENOMIC DNA]</scope>
    <source>
        <strain evidence="3 4">CTRI 14-8773</strain>
    </source>
</reference>
<feature type="region of interest" description="Disordered" evidence="1">
    <location>
        <begin position="31"/>
        <end position="76"/>
    </location>
</feature>
<gene>
    <name evidence="3" type="ORF">AO501_29855</name>
</gene>
<feature type="compositionally biased region" description="Low complexity" evidence="1">
    <location>
        <begin position="40"/>
        <end position="66"/>
    </location>
</feature>
<dbReference type="EMBL" id="LKTM01000381">
    <property type="protein sequence ID" value="KQH75313.1"/>
    <property type="molecule type" value="Genomic_DNA"/>
</dbReference>
<feature type="transmembrane region" description="Helical" evidence="2">
    <location>
        <begin position="6"/>
        <end position="28"/>
    </location>
</feature>
<accession>A0A0Q2LG39</accession>